<feature type="transmembrane region" description="Helical" evidence="15">
    <location>
        <begin position="179"/>
        <end position="202"/>
    </location>
</feature>
<evidence type="ECO:0000256" key="15">
    <source>
        <dbReference type="SAM" id="Phobius"/>
    </source>
</evidence>
<accession>A0ABR4CRB9</accession>
<proteinExistence type="inferred from homology"/>
<dbReference type="Pfam" id="PF20684">
    <property type="entry name" value="Fung_rhodopsin"/>
    <property type="match status" value="1"/>
</dbReference>
<evidence type="ECO:0000256" key="5">
    <source>
        <dbReference type="ARBA" id="ARBA00022525"/>
    </source>
</evidence>
<feature type="transmembrane region" description="Helical" evidence="15">
    <location>
        <begin position="256"/>
        <end position="280"/>
    </location>
</feature>
<feature type="transmembrane region" description="Helical" evidence="15">
    <location>
        <begin position="214"/>
        <end position="236"/>
    </location>
</feature>
<evidence type="ECO:0000313" key="18">
    <source>
        <dbReference type="EMBL" id="KAL2071931.1"/>
    </source>
</evidence>
<sequence length="460" mass="51394">MLSAPYFLVAALFGGALFQAQLAAAVTLLTPPICSVNCTITTLGAAGCALTDVQNCLCTNMTLQLQLAECVYKSCNLTEQQTATHILQDQLCLSVPFESRKVEIIRAQYLLAGFTYPIIILRMISRIWIAQRVWWDDWMVVIAAAFMIPNTVIPIWSAYHGFGVHIWNVQPQDAIILSKLYYVATIFYALIQNLAKFSILFLYLRIFPAQRFRLLVKICMGFMLCHTLAFTLSIIFQCVPFEAMWTPSIANQCLDLYALAVAGAVFTILEDIVIITLPINQLMALRLSKKKRFALFFMFALGSFACVASMVRLKVIIDFYPNPSIDSTWTSINPTIWSDIETYMAINCSCLMCLRPLIVQIFPKIFGSTHTTTSDAPAANSDSDGKVNSYSRRSTPSKLWMDKWGSSTLGTHSSKSMEDIIIQQRGTDELELREIPTILSTNTNNGRGSPGSEESFHHGV</sequence>
<evidence type="ECO:0000256" key="1">
    <source>
        <dbReference type="ARBA" id="ARBA00004141"/>
    </source>
</evidence>
<gene>
    <name evidence="18" type="ORF">VTL71DRAFT_13166</name>
</gene>
<evidence type="ECO:0000256" key="4">
    <source>
        <dbReference type="ARBA" id="ARBA00010031"/>
    </source>
</evidence>
<dbReference type="InterPro" id="IPR049326">
    <property type="entry name" value="Rhodopsin_dom_fungi"/>
</dbReference>
<keyword evidence="7 15" id="KW-0812">Transmembrane</keyword>
<organism evidence="18 19">
    <name type="scientific">Oculimacula yallundae</name>
    <dbReference type="NCBI Taxonomy" id="86028"/>
    <lineage>
        <taxon>Eukaryota</taxon>
        <taxon>Fungi</taxon>
        <taxon>Dikarya</taxon>
        <taxon>Ascomycota</taxon>
        <taxon>Pezizomycotina</taxon>
        <taxon>Leotiomycetes</taxon>
        <taxon>Helotiales</taxon>
        <taxon>Ploettnerulaceae</taxon>
        <taxon>Oculimacula</taxon>
    </lineage>
</organism>
<feature type="transmembrane region" description="Helical" evidence="15">
    <location>
        <begin position="109"/>
        <end position="129"/>
    </location>
</feature>
<feature type="transmembrane region" description="Helical" evidence="15">
    <location>
        <begin position="138"/>
        <end position="159"/>
    </location>
</feature>
<evidence type="ECO:0000259" key="17">
    <source>
        <dbReference type="SMART" id="SM00747"/>
    </source>
</evidence>
<feature type="region of interest" description="Disordered" evidence="14">
    <location>
        <begin position="438"/>
        <end position="460"/>
    </location>
</feature>
<feature type="region of interest" description="Disordered" evidence="14">
    <location>
        <begin position="372"/>
        <end position="393"/>
    </location>
</feature>
<comment type="caution">
    <text evidence="18">The sequence shown here is derived from an EMBL/GenBank/DDBJ whole genome shotgun (WGS) entry which is preliminary data.</text>
</comment>
<comment type="similarity">
    <text evidence="13">Belongs to the SAT4 family.</text>
</comment>
<keyword evidence="11" id="KW-1015">Disulfide bond</keyword>
<keyword evidence="6" id="KW-0325">Glycoprotein</keyword>
<reference evidence="18 19" key="1">
    <citation type="journal article" date="2024" name="Commun. Biol.">
        <title>Comparative genomic analysis of thermophilic fungi reveals convergent evolutionary adaptations and gene losses.</title>
        <authorList>
            <person name="Steindorff A.S."/>
            <person name="Aguilar-Pontes M.V."/>
            <person name="Robinson A.J."/>
            <person name="Andreopoulos B."/>
            <person name="LaButti K."/>
            <person name="Kuo A."/>
            <person name="Mondo S."/>
            <person name="Riley R."/>
            <person name="Otillar R."/>
            <person name="Haridas S."/>
            <person name="Lipzen A."/>
            <person name="Grimwood J."/>
            <person name="Schmutz J."/>
            <person name="Clum A."/>
            <person name="Reid I.D."/>
            <person name="Moisan M.C."/>
            <person name="Butler G."/>
            <person name="Nguyen T.T.M."/>
            <person name="Dewar K."/>
            <person name="Conant G."/>
            <person name="Drula E."/>
            <person name="Henrissat B."/>
            <person name="Hansel C."/>
            <person name="Singer S."/>
            <person name="Hutchinson M.I."/>
            <person name="de Vries R.P."/>
            <person name="Natvig D.O."/>
            <person name="Powell A.J."/>
            <person name="Tsang A."/>
            <person name="Grigoriev I.V."/>
        </authorList>
    </citation>
    <scope>NUCLEOTIDE SEQUENCE [LARGE SCALE GENOMIC DNA]</scope>
    <source>
        <strain evidence="18 19">CBS 494.80</strain>
    </source>
</reference>
<keyword evidence="12" id="KW-0449">Lipoprotein</keyword>
<name>A0ABR4CRB9_9HELO</name>
<keyword evidence="9 15" id="KW-1133">Transmembrane helix</keyword>
<evidence type="ECO:0000256" key="2">
    <source>
        <dbReference type="ARBA" id="ARBA00004589"/>
    </source>
</evidence>
<evidence type="ECO:0000256" key="9">
    <source>
        <dbReference type="ARBA" id="ARBA00022989"/>
    </source>
</evidence>
<evidence type="ECO:0000256" key="10">
    <source>
        <dbReference type="ARBA" id="ARBA00023136"/>
    </source>
</evidence>
<evidence type="ECO:0000256" key="13">
    <source>
        <dbReference type="ARBA" id="ARBA00038359"/>
    </source>
</evidence>
<keyword evidence="5" id="KW-0964">Secreted</keyword>
<keyword evidence="10 15" id="KW-0472">Membrane</keyword>
<dbReference type="PANTHER" id="PTHR33048">
    <property type="entry name" value="PTH11-LIKE INTEGRAL MEMBRANE PROTEIN (AFU_ORTHOLOGUE AFUA_5G11245)"/>
    <property type="match status" value="1"/>
</dbReference>
<feature type="domain" description="CFEM" evidence="17">
    <location>
        <begin position="27"/>
        <end position="93"/>
    </location>
</feature>
<evidence type="ECO:0000256" key="3">
    <source>
        <dbReference type="ARBA" id="ARBA00004613"/>
    </source>
</evidence>
<dbReference type="InterPro" id="IPR008427">
    <property type="entry name" value="Extracellular_membr_CFEM_dom"/>
</dbReference>
<evidence type="ECO:0000256" key="11">
    <source>
        <dbReference type="ARBA" id="ARBA00023157"/>
    </source>
</evidence>
<protein>
    <recommendedName>
        <fullName evidence="17">CFEM domain-containing protein</fullName>
    </recommendedName>
</protein>
<feature type="chain" id="PRO_5047325968" description="CFEM domain-containing protein" evidence="16">
    <location>
        <begin position="26"/>
        <end position="460"/>
    </location>
</feature>
<evidence type="ECO:0000256" key="8">
    <source>
        <dbReference type="ARBA" id="ARBA00022729"/>
    </source>
</evidence>
<evidence type="ECO:0000256" key="12">
    <source>
        <dbReference type="ARBA" id="ARBA00023288"/>
    </source>
</evidence>
<dbReference type="SMART" id="SM00747">
    <property type="entry name" value="CFEM"/>
    <property type="match status" value="1"/>
</dbReference>
<keyword evidence="19" id="KW-1185">Reference proteome</keyword>
<evidence type="ECO:0000256" key="14">
    <source>
        <dbReference type="SAM" id="MobiDB-lite"/>
    </source>
</evidence>
<evidence type="ECO:0000256" key="6">
    <source>
        <dbReference type="ARBA" id="ARBA00022622"/>
    </source>
</evidence>
<feature type="transmembrane region" description="Helical" evidence="15">
    <location>
        <begin position="292"/>
        <end position="311"/>
    </location>
</feature>
<evidence type="ECO:0000256" key="16">
    <source>
        <dbReference type="SAM" id="SignalP"/>
    </source>
</evidence>
<evidence type="ECO:0000256" key="7">
    <source>
        <dbReference type="ARBA" id="ARBA00022692"/>
    </source>
</evidence>
<feature type="compositionally biased region" description="Polar residues" evidence="14">
    <location>
        <begin position="438"/>
        <end position="447"/>
    </location>
</feature>
<comment type="similarity">
    <text evidence="4">Belongs to the RBT5 family.</text>
</comment>
<feature type="signal peptide" evidence="16">
    <location>
        <begin position="1"/>
        <end position="25"/>
    </location>
</feature>
<dbReference type="EMBL" id="JAZHXI010000005">
    <property type="protein sequence ID" value="KAL2071931.1"/>
    <property type="molecule type" value="Genomic_DNA"/>
</dbReference>
<keyword evidence="6" id="KW-0336">GPI-anchor</keyword>
<evidence type="ECO:0000313" key="19">
    <source>
        <dbReference type="Proteomes" id="UP001595075"/>
    </source>
</evidence>
<dbReference type="InterPro" id="IPR052337">
    <property type="entry name" value="SAT4-like"/>
</dbReference>
<dbReference type="PANTHER" id="PTHR33048:SF47">
    <property type="entry name" value="INTEGRAL MEMBRANE PROTEIN-RELATED"/>
    <property type="match status" value="1"/>
</dbReference>
<dbReference type="Proteomes" id="UP001595075">
    <property type="component" value="Unassembled WGS sequence"/>
</dbReference>
<comment type="subcellular location">
    <subcellularLocation>
        <location evidence="2">Membrane</location>
        <topology evidence="2">Lipid-anchor</topology>
        <topology evidence="2">GPI-anchor</topology>
    </subcellularLocation>
    <subcellularLocation>
        <location evidence="1">Membrane</location>
        <topology evidence="1">Multi-pass membrane protein</topology>
    </subcellularLocation>
    <subcellularLocation>
        <location evidence="3">Secreted</location>
    </subcellularLocation>
</comment>
<dbReference type="Pfam" id="PF05730">
    <property type="entry name" value="CFEM"/>
    <property type="match status" value="1"/>
</dbReference>
<keyword evidence="8 16" id="KW-0732">Signal</keyword>